<dbReference type="PATRIC" id="fig|1392.242.peg.5609"/>
<dbReference type="AlphaFoldDB" id="A0A0J1HX81"/>
<proteinExistence type="predicted"/>
<reference evidence="1 2" key="1">
    <citation type="submission" date="2015-05" db="EMBL/GenBank/DDBJ databases">
        <title>Whole genome sequence and identification of bacterial endophytes from Costus igneus.</title>
        <authorList>
            <person name="Lee Y.P."/>
            <person name="Gan H.M."/>
            <person name="Eng W."/>
            <person name="Wheatley M.S."/>
            <person name="Caraballo A."/>
            <person name="Polter S."/>
            <person name="Savka M.A."/>
            <person name="Hudson A.O."/>
        </authorList>
    </citation>
    <scope>NUCLEOTIDE SEQUENCE [LARGE SCALE GENOMIC DNA]</scope>
    <source>
        <strain evidence="1 2">RIT375</strain>
    </source>
</reference>
<evidence type="ECO:0000313" key="1">
    <source>
        <dbReference type="EMBL" id="KLV18284.1"/>
    </source>
</evidence>
<dbReference type="RefSeq" id="WP_047956625.1">
    <property type="nucleotide sequence ID" value="NZ_LDPG01000007.1"/>
</dbReference>
<organism evidence="1 2">
    <name type="scientific">Bacillus anthracis</name>
    <name type="common">anthrax bacterium</name>
    <dbReference type="NCBI Taxonomy" id="1392"/>
    <lineage>
        <taxon>Bacteria</taxon>
        <taxon>Bacillati</taxon>
        <taxon>Bacillota</taxon>
        <taxon>Bacilli</taxon>
        <taxon>Bacillales</taxon>
        <taxon>Bacillaceae</taxon>
        <taxon>Bacillus</taxon>
        <taxon>Bacillus cereus group</taxon>
    </lineage>
</organism>
<gene>
    <name evidence="1" type="ORF">ABW01_12945</name>
</gene>
<dbReference type="Proteomes" id="UP000035904">
    <property type="component" value="Unassembled WGS sequence"/>
</dbReference>
<evidence type="ECO:0000313" key="2">
    <source>
        <dbReference type="Proteomes" id="UP000035904"/>
    </source>
</evidence>
<protein>
    <submittedName>
        <fullName evidence="1">Uncharacterized protein</fullName>
    </submittedName>
</protein>
<name>A0A0J1HX81_BACAN</name>
<accession>A0A0J1HX81</accession>
<dbReference type="EMBL" id="LDPG01000007">
    <property type="protein sequence ID" value="KLV18284.1"/>
    <property type="molecule type" value="Genomic_DNA"/>
</dbReference>
<comment type="caution">
    <text evidence="1">The sequence shown here is derived from an EMBL/GenBank/DDBJ whole genome shotgun (WGS) entry which is preliminary data.</text>
</comment>
<sequence>MKNEKQDCPRCGKPVITLYRPFMEHKGPNLCSVCNRKRVKEENELTEEQKIVLWYFQNQMVLTNFISVALEVEEQYESVPKDVLDAYERLSNLEFLHVINKATNYLLKANERFCNSL</sequence>